<dbReference type="AlphaFoldDB" id="A0A4Z2DE68"/>
<gene>
    <name evidence="1" type="ORF">EWB00_001944</name>
</gene>
<dbReference type="STRING" id="6182.A0A4Z2DE68"/>
<name>A0A4Z2DE68_SCHJA</name>
<sequence>TNKSCDTEDMFKELFTVLTDVYANDIYVENFSKRVSFTLKTVICDAPARADVKKIIGHNGKADCYKCSVMEFRVNNRMNGCGVYTTVLHRPFECLPLNMVNDFPLDPMHLVYLGVVVKLITLWMETGGNALSPQSQKLVNDRLL</sequence>
<feature type="non-terminal residue" evidence="1">
    <location>
        <position position="144"/>
    </location>
</feature>
<feature type="non-terminal residue" evidence="1">
    <location>
        <position position="1"/>
    </location>
</feature>
<comment type="caution">
    <text evidence="1">The sequence shown here is derived from an EMBL/GenBank/DDBJ whole genome shotgun (WGS) entry which is preliminary data.</text>
</comment>
<organism evidence="1 2">
    <name type="scientific">Schistosoma japonicum</name>
    <name type="common">Blood fluke</name>
    <dbReference type="NCBI Taxonomy" id="6182"/>
    <lineage>
        <taxon>Eukaryota</taxon>
        <taxon>Metazoa</taxon>
        <taxon>Spiralia</taxon>
        <taxon>Lophotrochozoa</taxon>
        <taxon>Platyhelminthes</taxon>
        <taxon>Trematoda</taxon>
        <taxon>Digenea</taxon>
        <taxon>Strigeidida</taxon>
        <taxon>Schistosomatoidea</taxon>
        <taxon>Schistosomatidae</taxon>
        <taxon>Schistosoma</taxon>
    </lineage>
</organism>
<reference evidence="1 2" key="1">
    <citation type="submission" date="2019-03" db="EMBL/GenBank/DDBJ databases">
        <title>An improved genome assembly of the fluke Schistosoma japonicum.</title>
        <authorList>
            <person name="Hu W."/>
            <person name="Luo F."/>
            <person name="Yin M."/>
            <person name="Mo X."/>
            <person name="Sun C."/>
            <person name="Wu Q."/>
            <person name="Zhu B."/>
            <person name="Xiang M."/>
            <person name="Wang J."/>
            <person name="Wang Y."/>
            <person name="Zhang T."/>
            <person name="Xu B."/>
            <person name="Zheng H."/>
            <person name="Feng Z."/>
        </authorList>
    </citation>
    <scope>NUCLEOTIDE SEQUENCE [LARGE SCALE GENOMIC DNA]</scope>
    <source>
        <strain evidence="1">HuSjv2</strain>
        <tissue evidence="1">Worms</tissue>
    </source>
</reference>
<dbReference type="EMBL" id="SKCS01000166">
    <property type="protein sequence ID" value="TNN14785.1"/>
    <property type="molecule type" value="Genomic_DNA"/>
</dbReference>
<keyword evidence="2" id="KW-1185">Reference proteome</keyword>
<dbReference type="Proteomes" id="UP000311919">
    <property type="component" value="Unassembled WGS sequence"/>
</dbReference>
<dbReference type="OrthoDB" id="10036512at2759"/>
<evidence type="ECO:0000313" key="2">
    <source>
        <dbReference type="Proteomes" id="UP000311919"/>
    </source>
</evidence>
<evidence type="ECO:0000313" key="1">
    <source>
        <dbReference type="EMBL" id="TNN14785.1"/>
    </source>
</evidence>
<protein>
    <submittedName>
        <fullName evidence="1">Calcium-transporting atpase sarcoplasmic endoplasmic reticulum type (Calcium pump)</fullName>
    </submittedName>
</protein>
<accession>A0A4Z2DE68</accession>
<proteinExistence type="predicted"/>